<organism evidence="2 4">
    <name type="scientific">Didymodactylos carnosus</name>
    <dbReference type="NCBI Taxonomy" id="1234261"/>
    <lineage>
        <taxon>Eukaryota</taxon>
        <taxon>Metazoa</taxon>
        <taxon>Spiralia</taxon>
        <taxon>Gnathifera</taxon>
        <taxon>Rotifera</taxon>
        <taxon>Eurotatoria</taxon>
        <taxon>Bdelloidea</taxon>
        <taxon>Philodinida</taxon>
        <taxon>Philodinidae</taxon>
        <taxon>Didymodactylos</taxon>
    </lineage>
</organism>
<reference evidence="2" key="1">
    <citation type="submission" date="2021-02" db="EMBL/GenBank/DDBJ databases">
        <authorList>
            <person name="Nowell W R."/>
        </authorList>
    </citation>
    <scope>NUCLEOTIDE SEQUENCE</scope>
</reference>
<dbReference type="EMBL" id="CAJNOQ010033337">
    <property type="protein sequence ID" value="CAF1589436.1"/>
    <property type="molecule type" value="Genomic_DNA"/>
</dbReference>
<gene>
    <name evidence="2" type="ORF">GPM918_LOCUS41654</name>
    <name evidence="3" type="ORF">SRO942_LOCUS42745</name>
</gene>
<evidence type="ECO:0000313" key="2">
    <source>
        <dbReference type="EMBL" id="CAF1589436.1"/>
    </source>
</evidence>
<dbReference type="EMBL" id="CAJOBC010099461">
    <property type="protein sequence ID" value="CAF4460880.1"/>
    <property type="molecule type" value="Genomic_DNA"/>
</dbReference>
<sequence length="116" mass="12556">ISSSDKSSKAVGSGVRDSGNQNSIDRGTGDRRGDKAVEIEKDAPELQETPEEEKTSATEISVGAPHDGSPTQSVSGAFTEISVAALEHNKELWGNEMLFEAYLNLKFSSNEFQFEF</sequence>
<feature type="region of interest" description="Disordered" evidence="1">
    <location>
        <begin position="1"/>
        <end position="75"/>
    </location>
</feature>
<proteinExistence type="predicted"/>
<evidence type="ECO:0000313" key="4">
    <source>
        <dbReference type="Proteomes" id="UP000663829"/>
    </source>
</evidence>
<dbReference type="AlphaFoldDB" id="A0A815ZZK2"/>
<name>A0A815ZZK2_9BILA</name>
<keyword evidence="4" id="KW-1185">Reference proteome</keyword>
<dbReference type="Proteomes" id="UP000681722">
    <property type="component" value="Unassembled WGS sequence"/>
</dbReference>
<comment type="caution">
    <text evidence="2">The sequence shown here is derived from an EMBL/GenBank/DDBJ whole genome shotgun (WGS) entry which is preliminary data.</text>
</comment>
<feature type="non-terminal residue" evidence="2">
    <location>
        <position position="116"/>
    </location>
</feature>
<feature type="compositionally biased region" description="Low complexity" evidence="1">
    <location>
        <begin position="1"/>
        <end position="15"/>
    </location>
</feature>
<protein>
    <submittedName>
        <fullName evidence="2">Uncharacterized protein</fullName>
    </submittedName>
</protein>
<feature type="compositionally biased region" description="Basic and acidic residues" evidence="1">
    <location>
        <begin position="27"/>
        <end position="44"/>
    </location>
</feature>
<evidence type="ECO:0000313" key="3">
    <source>
        <dbReference type="EMBL" id="CAF4460880.1"/>
    </source>
</evidence>
<evidence type="ECO:0000256" key="1">
    <source>
        <dbReference type="SAM" id="MobiDB-lite"/>
    </source>
</evidence>
<accession>A0A815ZZK2</accession>
<dbReference type="Proteomes" id="UP000663829">
    <property type="component" value="Unassembled WGS sequence"/>
</dbReference>